<dbReference type="RefSeq" id="WP_408077355.1">
    <property type="nucleotide sequence ID" value="NZ_JBELQC010000001.1"/>
</dbReference>
<sequence length="297" mass="32863">MASNTGAATTEPRAATLLEQSGQYFDIWNLLKPPRHLNEAAVRALCRNAFLGGDWSVCRVLGRYRMFVDTQDVGLSTFLLLDGYWEMWTTEAMLRFIRPGMTAVDIGANLGYFSLLMGDLVGPTGRVVAFEPNPRMAARARQSAHVNGFAGITQIHEVALSDHGGETVMFVPPTEPKNAHFSQATGRDGEMRVRVQRADAFDAILDADFIKIDTEGAEEAVWRGMEGILRRNRPLTIFLEFTPARYPDPAAFLDTILASGFALNRIDYFDATTVPAVSRADVLDAPPHEDQMLVLVR</sequence>
<dbReference type="SUPFAM" id="SSF53335">
    <property type="entry name" value="S-adenosyl-L-methionine-dependent methyltransferases"/>
    <property type="match status" value="1"/>
</dbReference>
<dbReference type="Proteomes" id="UP001629244">
    <property type="component" value="Unassembled WGS sequence"/>
</dbReference>
<keyword evidence="2" id="KW-0489">Methyltransferase</keyword>
<evidence type="ECO:0000313" key="3">
    <source>
        <dbReference type="Proteomes" id="UP001629244"/>
    </source>
</evidence>
<organism evidence="2 3">
    <name type="scientific">Sphingomonas plantiphila</name>
    <dbReference type="NCBI Taxonomy" id="3163295"/>
    <lineage>
        <taxon>Bacteria</taxon>
        <taxon>Pseudomonadati</taxon>
        <taxon>Pseudomonadota</taxon>
        <taxon>Alphaproteobacteria</taxon>
        <taxon>Sphingomonadales</taxon>
        <taxon>Sphingomonadaceae</taxon>
        <taxon>Sphingomonas</taxon>
    </lineage>
</organism>
<accession>A0ABW8YJH4</accession>
<dbReference type="Pfam" id="PF05050">
    <property type="entry name" value="Methyltransf_21"/>
    <property type="match status" value="1"/>
</dbReference>
<dbReference type="InterPro" id="IPR006342">
    <property type="entry name" value="FkbM_mtfrase"/>
</dbReference>
<dbReference type="NCBIfam" id="TIGR01444">
    <property type="entry name" value="fkbM_fam"/>
    <property type="match status" value="1"/>
</dbReference>
<keyword evidence="3" id="KW-1185">Reference proteome</keyword>
<keyword evidence="2" id="KW-0808">Transferase</keyword>
<dbReference type="Gene3D" id="3.40.50.150">
    <property type="entry name" value="Vaccinia Virus protein VP39"/>
    <property type="match status" value="1"/>
</dbReference>
<reference evidence="2 3" key="1">
    <citation type="submission" date="2024-06" db="EMBL/GenBank/DDBJ databases">
        <authorList>
            <person name="Kaempfer P."/>
            <person name="Viver T."/>
        </authorList>
    </citation>
    <scope>NUCLEOTIDE SEQUENCE [LARGE SCALE GENOMIC DNA]</scope>
    <source>
        <strain evidence="2 3">ST-64</strain>
    </source>
</reference>
<comment type="caution">
    <text evidence="2">The sequence shown here is derived from an EMBL/GenBank/DDBJ whole genome shotgun (WGS) entry which is preliminary data.</text>
</comment>
<proteinExistence type="predicted"/>
<evidence type="ECO:0000259" key="1">
    <source>
        <dbReference type="Pfam" id="PF05050"/>
    </source>
</evidence>
<dbReference type="GO" id="GO:0008168">
    <property type="term" value="F:methyltransferase activity"/>
    <property type="evidence" value="ECO:0007669"/>
    <property type="project" value="UniProtKB-KW"/>
</dbReference>
<gene>
    <name evidence="2" type="ORF">ABS767_05520</name>
</gene>
<dbReference type="PANTHER" id="PTHR34203:SF15">
    <property type="entry name" value="SLL1173 PROTEIN"/>
    <property type="match status" value="1"/>
</dbReference>
<dbReference type="PANTHER" id="PTHR34203">
    <property type="entry name" value="METHYLTRANSFERASE, FKBM FAMILY PROTEIN"/>
    <property type="match status" value="1"/>
</dbReference>
<dbReference type="InterPro" id="IPR029063">
    <property type="entry name" value="SAM-dependent_MTases_sf"/>
</dbReference>
<feature type="domain" description="Methyltransferase FkbM" evidence="1">
    <location>
        <begin position="105"/>
        <end position="257"/>
    </location>
</feature>
<name>A0ABW8YJH4_9SPHN</name>
<protein>
    <submittedName>
        <fullName evidence="2">FkbM family methyltransferase</fullName>
    </submittedName>
</protein>
<dbReference type="InterPro" id="IPR052514">
    <property type="entry name" value="SAM-dependent_MTase"/>
</dbReference>
<dbReference type="EMBL" id="JBELQC010000001">
    <property type="protein sequence ID" value="MFL9840416.1"/>
    <property type="molecule type" value="Genomic_DNA"/>
</dbReference>
<evidence type="ECO:0000313" key="2">
    <source>
        <dbReference type="EMBL" id="MFL9840416.1"/>
    </source>
</evidence>
<dbReference type="GO" id="GO:0032259">
    <property type="term" value="P:methylation"/>
    <property type="evidence" value="ECO:0007669"/>
    <property type="project" value="UniProtKB-KW"/>
</dbReference>